<dbReference type="RefSeq" id="XP_056476981.1">
    <property type="nucleotide sequence ID" value="XM_056616624.1"/>
</dbReference>
<evidence type="ECO:0000313" key="2">
    <source>
        <dbReference type="EMBL" id="KAJ5103601.1"/>
    </source>
</evidence>
<accession>A0A9W9FNR1</accession>
<dbReference type="InterPro" id="IPR053221">
    <property type="entry name" value="Burnettramic_acid_biosynth"/>
</dbReference>
<name>A0A9W9FNR1_9EURO</name>
<feature type="region of interest" description="Disordered" evidence="1">
    <location>
        <begin position="176"/>
        <end position="200"/>
    </location>
</feature>
<dbReference type="PANTHER" id="PTHR38887">
    <property type="entry name" value="CHROMOSOME 21, WHOLE GENOME SHOTGUN SEQUENCE"/>
    <property type="match status" value="1"/>
</dbReference>
<dbReference type="Proteomes" id="UP001149074">
    <property type="component" value="Unassembled WGS sequence"/>
</dbReference>
<gene>
    <name evidence="2" type="ORF">N7532_004130</name>
</gene>
<comment type="caution">
    <text evidence="2">The sequence shown here is derived from an EMBL/GenBank/DDBJ whole genome shotgun (WGS) entry which is preliminary data.</text>
</comment>
<dbReference type="EMBL" id="JAPQKI010000004">
    <property type="protein sequence ID" value="KAJ5103601.1"/>
    <property type="molecule type" value="Genomic_DNA"/>
</dbReference>
<dbReference type="PANTHER" id="PTHR38887:SF1">
    <property type="entry name" value="RAS MODIFICATION PROTEIN ERF4"/>
    <property type="match status" value="1"/>
</dbReference>
<sequence length="256" mass="27839">MLKWLEGARIGGTGGDFERVAVDGQRLGTDIILTRTAVFFALPAGIGDQGDDRSSRRLVEEPLSLGWGPDIKDGSPSVLQNYPSASTRGLTHFLFQKAKSIFKAADMAFVVKLLSSGLGYTSEDIHVARDRSSKKTSKSADSLANDAQEYAELPADSTHDLNQDEAVWQIDDMAEQMEPETSEAESGTLPSENEPEDAKIKWRDGLVRDLVAKAGPPPQESQRLQCPVIIPQARPRARDRGFVRAYAPVLADSGIS</sequence>
<dbReference type="AlphaFoldDB" id="A0A9W9FNR1"/>
<keyword evidence="3" id="KW-1185">Reference proteome</keyword>
<reference evidence="2" key="2">
    <citation type="journal article" date="2023" name="IMA Fungus">
        <title>Comparative genomic study of the Penicillium genus elucidates a diverse pangenome and 15 lateral gene transfer events.</title>
        <authorList>
            <person name="Petersen C."/>
            <person name="Sorensen T."/>
            <person name="Nielsen M.R."/>
            <person name="Sondergaard T.E."/>
            <person name="Sorensen J.L."/>
            <person name="Fitzpatrick D.A."/>
            <person name="Frisvad J.C."/>
            <person name="Nielsen K.L."/>
        </authorList>
    </citation>
    <scope>NUCLEOTIDE SEQUENCE</scope>
    <source>
        <strain evidence="2">IBT 30761</strain>
    </source>
</reference>
<dbReference type="OrthoDB" id="3433125at2759"/>
<organism evidence="2 3">
    <name type="scientific">Penicillium argentinense</name>
    <dbReference type="NCBI Taxonomy" id="1131581"/>
    <lineage>
        <taxon>Eukaryota</taxon>
        <taxon>Fungi</taxon>
        <taxon>Dikarya</taxon>
        <taxon>Ascomycota</taxon>
        <taxon>Pezizomycotina</taxon>
        <taxon>Eurotiomycetes</taxon>
        <taxon>Eurotiomycetidae</taxon>
        <taxon>Eurotiales</taxon>
        <taxon>Aspergillaceae</taxon>
        <taxon>Penicillium</taxon>
    </lineage>
</organism>
<reference evidence="2" key="1">
    <citation type="submission" date="2022-11" db="EMBL/GenBank/DDBJ databases">
        <authorList>
            <person name="Petersen C."/>
        </authorList>
    </citation>
    <scope>NUCLEOTIDE SEQUENCE</scope>
    <source>
        <strain evidence="2">IBT 30761</strain>
    </source>
</reference>
<proteinExistence type="predicted"/>
<evidence type="ECO:0000313" key="3">
    <source>
        <dbReference type="Proteomes" id="UP001149074"/>
    </source>
</evidence>
<evidence type="ECO:0000256" key="1">
    <source>
        <dbReference type="SAM" id="MobiDB-lite"/>
    </source>
</evidence>
<dbReference type="GeneID" id="81355603"/>
<protein>
    <submittedName>
        <fullName evidence="2">Uncharacterized protein</fullName>
    </submittedName>
</protein>